<dbReference type="InterPro" id="IPR027806">
    <property type="entry name" value="HARBI1_dom"/>
</dbReference>
<dbReference type="OrthoDB" id="2430314at2759"/>
<accession>A0A1D1UYE2</accession>
<dbReference type="STRING" id="947166.A0A1D1UYE2"/>
<comment type="caution">
    <text evidence="4">The sequence shown here is derived from an EMBL/GenBank/DDBJ whole genome shotgun (WGS) entry which is preliminary data.</text>
</comment>
<dbReference type="GO" id="GO:0046872">
    <property type="term" value="F:metal ion binding"/>
    <property type="evidence" value="ECO:0007669"/>
    <property type="project" value="UniProtKB-KW"/>
</dbReference>
<keyword evidence="5" id="KW-1185">Reference proteome</keyword>
<evidence type="ECO:0000259" key="3">
    <source>
        <dbReference type="Pfam" id="PF13359"/>
    </source>
</evidence>
<protein>
    <recommendedName>
        <fullName evidence="3">DDE Tnp4 domain-containing protein</fullName>
    </recommendedName>
</protein>
<evidence type="ECO:0000313" key="5">
    <source>
        <dbReference type="Proteomes" id="UP000186922"/>
    </source>
</evidence>
<sequence>MHDSRLRNESSIPDDLQEMQNGFIRRYVLYGDSGYAKKNGVMHKPFFRVETRDSSAKKEQNTLISTLRQAVEWNFKEVVNNFALVDFRKQMKMYEKPVNTLYRVAVLLINCHDCLYPNQTGRYFYLEPPTLLEYFKVPIISWTFRTRVVHLCVAKNTEIQVQL</sequence>
<dbReference type="EMBL" id="BDGG01000002">
    <property type="protein sequence ID" value="GAU94461.1"/>
    <property type="molecule type" value="Genomic_DNA"/>
</dbReference>
<gene>
    <name evidence="4" type="primary">RvY_06232-1</name>
    <name evidence="4" type="synonym">RvY_06232.1</name>
    <name evidence="4" type="ORF">RvY_06232</name>
</gene>
<evidence type="ECO:0000256" key="1">
    <source>
        <dbReference type="ARBA" id="ARBA00001968"/>
    </source>
</evidence>
<dbReference type="Proteomes" id="UP000186922">
    <property type="component" value="Unassembled WGS sequence"/>
</dbReference>
<evidence type="ECO:0000313" key="4">
    <source>
        <dbReference type="EMBL" id="GAU94461.1"/>
    </source>
</evidence>
<reference evidence="4 5" key="1">
    <citation type="journal article" date="2016" name="Nat. Commun.">
        <title>Extremotolerant tardigrade genome and improved radiotolerance of human cultured cells by tardigrade-unique protein.</title>
        <authorList>
            <person name="Hashimoto T."/>
            <person name="Horikawa D.D."/>
            <person name="Saito Y."/>
            <person name="Kuwahara H."/>
            <person name="Kozuka-Hata H."/>
            <person name="Shin-I T."/>
            <person name="Minakuchi Y."/>
            <person name="Ohishi K."/>
            <person name="Motoyama A."/>
            <person name="Aizu T."/>
            <person name="Enomoto A."/>
            <person name="Kondo K."/>
            <person name="Tanaka S."/>
            <person name="Hara Y."/>
            <person name="Koshikawa S."/>
            <person name="Sagara H."/>
            <person name="Miura T."/>
            <person name="Yokobori S."/>
            <person name="Miyagawa K."/>
            <person name="Suzuki Y."/>
            <person name="Kubo T."/>
            <person name="Oyama M."/>
            <person name="Kohara Y."/>
            <person name="Fujiyama A."/>
            <person name="Arakawa K."/>
            <person name="Katayama T."/>
            <person name="Toyoda A."/>
            <person name="Kunieda T."/>
        </authorList>
    </citation>
    <scope>NUCLEOTIDE SEQUENCE [LARGE SCALE GENOMIC DNA]</scope>
    <source>
        <strain evidence="4 5">YOKOZUNA-1</strain>
    </source>
</reference>
<keyword evidence="2" id="KW-0479">Metal-binding</keyword>
<feature type="domain" description="DDE Tnp4" evidence="3">
    <location>
        <begin position="1"/>
        <end position="108"/>
    </location>
</feature>
<comment type="cofactor">
    <cofactor evidence="1">
        <name>a divalent metal cation</name>
        <dbReference type="ChEBI" id="CHEBI:60240"/>
    </cofactor>
</comment>
<name>A0A1D1UYE2_RAMVA</name>
<evidence type="ECO:0000256" key="2">
    <source>
        <dbReference type="ARBA" id="ARBA00022723"/>
    </source>
</evidence>
<organism evidence="4 5">
    <name type="scientific">Ramazzottius varieornatus</name>
    <name type="common">Water bear</name>
    <name type="synonym">Tardigrade</name>
    <dbReference type="NCBI Taxonomy" id="947166"/>
    <lineage>
        <taxon>Eukaryota</taxon>
        <taxon>Metazoa</taxon>
        <taxon>Ecdysozoa</taxon>
        <taxon>Tardigrada</taxon>
        <taxon>Eutardigrada</taxon>
        <taxon>Parachela</taxon>
        <taxon>Hypsibioidea</taxon>
        <taxon>Ramazzottiidae</taxon>
        <taxon>Ramazzottius</taxon>
    </lineage>
</organism>
<dbReference type="Pfam" id="PF13359">
    <property type="entry name" value="DDE_Tnp_4"/>
    <property type="match status" value="1"/>
</dbReference>
<dbReference type="AlphaFoldDB" id="A0A1D1UYE2"/>
<proteinExistence type="predicted"/>